<keyword evidence="1" id="KW-1133">Transmembrane helix</keyword>
<feature type="transmembrane region" description="Helical" evidence="1">
    <location>
        <begin position="52"/>
        <end position="72"/>
    </location>
</feature>
<keyword evidence="1" id="KW-0472">Membrane</keyword>
<sequence length="83" mass="8932">MRRPRRVSRTRRFFVGAIQAQITGTRILAAITFLVLAGGGAAWLSGTTGSPVIGVYFILLAAVLTVTVYAFLKLMGTFISGQR</sequence>
<dbReference type="AlphaFoldDB" id="A0A6J4JAG2"/>
<evidence type="ECO:0000313" key="2">
    <source>
        <dbReference type="EMBL" id="CAA9272861.1"/>
    </source>
</evidence>
<gene>
    <name evidence="2" type="ORF">AVDCRST_MAG77-3318</name>
</gene>
<dbReference type="EMBL" id="CADCTC010000181">
    <property type="protein sequence ID" value="CAA9272861.1"/>
    <property type="molecule type" value="Genomic_DNA"/>
</dbReference>
<protein>
    <submittedName>
        <fullName evidence="2">Uncharacterized protein</fullName>
    </submittedName>
</protein>
<evidence type="ECO:0000256" key="1">
    <source>
        <dbReference type="SAM" id="Phobius"/>
    </source>
</evidence>
<reference evidence="2" key="1">
    <citation type="submission" date="2020-02" db="EMBL/GenBank/DDBJ databases">
        <authorList>
            <person name="Meier V. D."/>
        </authorList>
    </citation>
    <scope>NUCLEOTIDE SEQUENCE</scope>
    <source>
        <strain evidence="2">AVDCRST_MAG77</strain>
    </source>
</reference>
<name>A0A6J4JAG2_9CHLR</name>
<organism evidence="2">
    <name type="scientific">uncultured Chloroflexota bacterium</name>
    <dbReference type="NCBI Taxonomy" id="166587"/>
    <lineage>
        <taxon>Bacteria</taxon>
        <taxon>Bacillati</taxon>
        <taxon>Chloroflexota</taxon>
        <taxon>environmental samples</taxon>
    </lineage>
</organism>
<accession>A0A6J4JAG2</accession>
<keyword evidence="1" id="KW-0812">Transmembrane</keyword>
<proteinExistence type="predicted"/>